<evidence type="ECO:0000256" key="1">
    <source>
        <dbReference type="SAM" id="MobiDB-lite"/>
    </source>
</evidence>
<organism evidence="2 3">
    <name type="scientific">Heterostelium pallidum (strain ATCC 26659 / Pp 5 / PN500)</name>
    <name type="common">Cellular slime mold</name>
    <name type="synonym">Polysphondylium pallidum</name>
    <dbReference type="NCBI Taxonomy" id="670386"/>
    <lineage>
        <taxon>Eukaryota</taxon>
        <taxon>Amoebozoa</taxon>
        <taxon>Evosea</taxon>
        <taxon>Eumycetozoa</taxon>
        <taxon>Dictyostelia</taxon>
        <taxon>Acytosteliales</taxon>
        <taxon>Acytosteliaceae</taxon>
        <taxon>Heterostelium</taxon>
    </lineage>
</organism>
<feature type="compositionally biased region" description="Acidic residues" evidence="1">
    <location>
        <begin position="82"/>
        <end position="100"/>
    </location>
</feature>
<dbReference type="InParanoid" id="D3BR99"/>
<evidence type="ECO:0000313" key="2">
    <source>
        <dbReference type="EMBL" id="EFA75931.1"/>
    </source>
</evidence>
<sequence>MSNSSNDFLSYYEDRLTDYQRLIRKKNLFSGITAWSNKDIQLLFGSFNQFQSFYDLKDYREAKEIQHLLKEEFELSLLSDDNYTDDDDEDDDDEDDDDDEPFKSAKSYYVFFEVKLSFHQQRLRYQNIENGLLPYSNRDIDIVFGSFANFMNAYGYTDFRQAKYLQKLLKENYFNSPDSDEEEDYDDEDVKWSDSFINKWYGSFNNFMLKKGITKYKTAKEHQALLMFFELKK</sequence>
<reference evidence="2 3" key="1">
    <citation type="journal article" date="2011" name="Genome Res.">
        <title>Phylogeny-wide analysis of social amoeba genomes highlights ancient origins for complex intercellular communication.</title>
        <authorList>
            <person name="Heidel A.J."/>
            <person name="Lawal H.M."/>
            <person name="Felder M."/>
            <person name="Schilde C."/>
            <person name="Helps N.R."/>
            <person name="Tunggal B."/>
            <person name="Rivero F."/>
            <person name="John U."/>
            <person name="Schleicher M."/>
            <person name="Eichinger L."/>
            <person name="Platzer M."/>
            <person name="Noegel A.A."/>
            <person name="Schaap P."/>
            <person name="Gloeckner G."/>
        </authorList>
    </citation>
    <scope>NUCLEOTIDE SEQUENCE [LARGE SCALE GENOMIC DNA]</scope>
    <source>
        <strain evidence="3">ATCC 26659 / Pp 5 / PN500</strain>
    </source>
</reference>
<protein>
    <submittedName>
        <fullName evidence="2">Uncharacterized protein</fullName>
    </submittedName>
</protein>
<dbReference type="RefSeq" id="XP_020428065.1">
    <property type="nucleotide sequence ID" value="XM_020581278.1"/>
</dbReference>
<dbReference type="AlphaFoldDB" id="D3BR99"/>
<dbReference type="GeneID" id="31365974"/>
<dbReference type="Proteomes" id="UP000001396">
    <property type="component" value="Unassembled WGS sequence"/>
</dbReference>
<name>D3BR99_HETP5</name>
<evidence type="ECO:0000313" key="3">
    <source>
        <dbReference type="Proteomes" id="UP000001396"/>
    </source>
</evidence>
<comment type="caution">
    <text evidence="2">The sequence shown here is derived from an EMBL/GenBank/DDBJ whole genome shotgun (WGS) entry which is preliminary data.</text>
</comment>
<dbReference type="EMBL" id="ADBJ01000050">
    <property type="protein sequence ID" value="EFA75931.1"/>
    <property type="molecule type" value="Genomic_DNA"/>
</dbReference>
<feature type="region of interest" description="Disordered" evidence="1">
    <location>
        <begin position="80"/>
        <end position="102"/>
    </location>
</feature>
<proteinExistence type="predicted"/>
<accession>D3BR99</accession>
<keyword evidence="3" id="KW-1185">Reference proteome</keyword>
<gene>
    <name evidence="2" type="ORF">PPL_10505</name>
</gene>